<dbReference type="GO" id="GO:0003676">
    <property type="term" value="F:nucleic acid binding"/>
    <property type="evidence" value="ECO:0007669"/>
    <property type="project" value="InterPro"/>
</dbReference>
<dbReference type="PANTHER" id="PTHR33116:SF86">
    <property type="entry name" value="REVERSE TRANSCRIPTASE DOMAIN-CONTAINING PROTEIN"/>
    <property type="match status" value="1"/>
</dbReference>
<dbReference type="InterPro" id="IPR012337">
    <property type="entry name" value="RNaseH-like_sf"/>
</dbReference>
<evidence type="ECO:0000313" key="3">
    <source>
        <dbReference type="Proteomes" id="UP000634136"/>
    </source>
</evidence>
<dbReference type="SUPFAM" id="SSF53098">
    <property type="entry name" value="Ribonuclease H-like"/>
    <property type="match status" value="1"/>
</dbReference>
<proteinExistence type="predicted"/>
<evidence type="ECO:0000259" key="1">
    <source>
        <dbReference type="Pfam" id="PF13456"/>
    </source>
</evidence>
<evidence type="ECO:0000313" key="2">
    <source>
        <dbReference type="EMBL" id="KAF7834613.1"/>
    </source>
</evidence>
<dbReference type="PANTHER" id="PTHR33116">
    <property type="entry name" value="REVERSE TRANSCRIPTASE ZINC-BINDING DOMAIN-CONTAINING PROTEIN-RELATED-RELATED"/>
    <property type="match status" value="1"/>
</dbReference>
<dbReference type="InterPro" id="IPR002156">
    <property type="entry name" value="RNaseH_domain"/>
</dbReference>
<comment type="caution">
    <text evidence="2">The sequence shown here is derived from an EMBL/GenBank/DDBJ whole genome shotgun (WGS) entry which is preliminary data.</text>
</comment>
<protein>
    <submittedName>
        <fullName evidence="2">Putative ribonuclease H-like domain-containing protein</fullName>
    </submittedName>
</protein>
<dbReference type="Proteomes" id="UP000634136">
    <property type="component" value="Unassembled WGS sequence"/>
</dbReference>
<dbReference type="InterPro" id="IPR044730">
    <property type="entry name" value="RNase_H-like_dom_plant"/>
</dbReference>
<name>A0A834WZ18_9FABA</name>
<dbReference type="AlphaFoldDB" id="A0A834WZ18"/>
<sequence length="394" mass="45240">MDQRGFGVVRYGFYRRQSQKDRDVHLPQQMLAVMISAQSVLLHSCKHHSYQKDGNARNTPDQYNREFLQDQWRIQNASVSSTYTNTDTWGLCTYRCFPEKRIRKRLGLLDYIALDQFLRCFGLSINESKSYIWFSPNTDNVTKADVLNTLRFKVVTTQGTYLGFPLGLSNRTSDYKPFMDKVIGKMENRKAKFLSKAGKVTLINSVSTPCWKESNEMDKMAWRFSTSGNFNITSAYLLALTQAKNYAQNHRDNFDTKWIWSLKCHTKHRTANLSRHVLVVAMATGLELAINLNCRKLIVEADSLVAVNLVAENKCVNTHHLATLIKFCRSKLKNFVEVHVSHIHREGNACADLLAKQANENYMQMTYLPNLPSSLSSQFLADQVGISFTRNAYR</sequence>
<gene>
    <name evidence="2" type="ORF">G2W53_009472</name>
</gene>
<dbReference type="EMBL" id="JAAIUW010000004">
    <property type="protein sequence ID" value="KAF7834613.1"/>
    <property type="molecule type" value="Genomic_DNA"/>
</dbReference>
<dbReference type="InterPro" id="IPR036397">
    <property type="entry name" value="RNaseH_sf"/>
</dbReference>
<dbReference type="CDD" id="cd06222">
    <property type="entry name" value="RNase_H_like"/>
    <property type="match status" value="1"/>
</dbReference>
<organism evidence="2 3">
    <name type="scientific">Senna tora</name>
    <dbReference type="NCBI Taxonomy" id="362788"/>
    <lineage>
        <taxon>Eukaryota</taxon>
        <taxon>Viridiplantae</taxon>
        <taxon>Streptophyta</taxon>
        <taxon>Embryophyta</taxon>
        <taxon>Tracheophyta</taxon>
        <taxon>Spermatophyta</taxon>
        <taxon>Magnoliopsida</taxon>
        <taxon>eudicotyledons</taxon>
        <taxon>Gunneridae</taxon>
        <taxon>Pentapetalae</taxon>
        <taxon>rosids</taxon>
        <taxon>fabids</taxon>
        <taxon>Fabales</taxon>
        <taxon>Fabaceae</taxon>
        <taxon>Caesalpinioideae</taxon>
        <taxon>Cassia clade</taxon>
        <taxon>Senna</taxon>
    </lineage>
</organism>
<feature type="domain" description="RNase H type-1" evidence="1">
    <location>
        <begin position="279"/>
        <end position="358"/>
    </location>
</feature>
<reference evidence="2" key="1">
    <citation type="submission" date="2020-09" db="EMBL/GenBank/DDBJ databases">
        <title>Genome-Enabled Discovery of Anthraquinone Biosynthesis in Senna tora.</title>
        <authorList>
            <person name="Kang S.-H."/>
            <person name="Pandey R.P."/>
            <person name="Lee C.-M."/>
            <person name="Sim J.-S."/>
            <person name="Jeong J.-T."/>
            <person name="Choi B.-S."/>
            <person name="Jung M."/>
            <person name="Ginzburg D."/>
            <person name="Zhao K."/>
            <person name="Won S.Y."/>
            <person name="Oh T.-J."/>
            <person name="Yu Y."/>
            <person name="Kim N.-H."/>
            <person name="Lee O.R."/>
            <person name="Lee T.-H."/>
            <person name="Bashyal P."/>
            <person name="Kim T.-S."/>
            <person name="Lee W.-H."/>
            <person name="Kawkins C."/>
            <person name="Kim C.-K."/>
            <person name="Kim J.S."/>
            <person name="Ahn B.O."/>
            <person name="Rhee S.Y."/>
            <person name="Sohng J.K."/>
        </authorList>
    </citation>
    <scope>NUCLEOTIDE SEQUENCE</scope>
    <source>
        <tissue evidence="2">Leaf</tissue>
    </source>
</reference>
<dbReference type="Gene3D" id="3.30.420.10">
    <property type="entry name" value="Ribonuclease H-like superfamily/Ribonuclease H"/>
    <property type="match status" value="1"/>
</dbReference>
<accession>A0A834WZ18</accession>
<keyword evidence="3" id="KW-1185">Reference proteome</keyword>
<dbReference type="Pfam" id="PF13456">
    <property type="entry name" value="RVT_3"/>
    <property type="match status" value="1"/>
</dbReference>
<dbReference type="GO" id="GO:0004523">
    <property type="term" value="F:RNA-DNA hybrid ribonuclease activity"/>
    <property type="evidence" value="ECO:0007669"/>
    <property type="project" value="InterPro"/>
</dbReference>